<dbReference type="EMBL" id="VOBL01000002">
    <property type="protein sequence ID" value="KAA0979355.1"/>
    <property type="molecule type" value="Genomic_DNA"/>
</dbReference>
<name>A0A5B0EME9_9MICC</name>
<reference evidence="1 2" key="1">
    <citation type="submission" date="2019-07" db="EMBL/GenBank/DDBJ databases">
        <title>Analysis of the biochemical properties, biological activity and biotechnological potential of siderophores and biosurfactants produced by Antarctic psychrotolerant bacteria.</title>
        <authorList>
            <person name="Styczynski M."/>
            <person name="Krucon T."/>
            <person name="Decewicz P."/>
            <person name="Dziewit L."/>
        </authorList>
    </citation>
    <scope>NUCLEOTIDE SEQUENCE [LARGE SCALE GENOMIC DNA]</scope>
    <source>
        <strain evidence="1 2">ANT_H27</strain>
    </source>
</reference>
<dbReference type="AlphaFoldDB" id="A0A5B0EME9"/>
<evidence type="ECO:0000313" key="1">
    <source>
        <dbReference type="EMBL" id="KAA0979355.1"/>
    </source>
</evidence>
<dbReference type="OrthoDB" id="7950977at2"/>
<gene>
    <name evidence="1" type="ORF">FQ154_02720</name>
</gene>
<dbReference type="Proteomes" id="UP000323856">
    <property type="component" value="Unassembled WGS sequence"/>
</dbReference>
<organism evidence="1 2">
    <name type="scientific">Paeniglutamicibacter gangotriensis</name>
    <dbReference type="NCBI Taxonomy" id="254787"/>
    <lineage>
        <taxon>Bacteria</taxon>
        <taxon>Bacillati</taxon>
        <taxon>Actinomycetota</taxon>
        <taxon>Actinomycetes</taxon>
        <taxon>Micrococcales</taxon>
        <taxon>Micrococcaceae</taxon>
        <taxon>Paeniglutamicibacter</taxon>
    </lineage>
</organism>
<dbReference type="Gene3D" id="1.10.150.20">
    <property type="entry name" value="5' to 3' exonuclease, C-terminal subdomain"/>
    <property type="match status" value="1"/>
</dbReference>
<dbReference type="SUPFAM" id="SSF47789">
    <property type="entry name" value="C-terminal domain of RNA polymerase alpha subunit"/>
    <property type="match status" value="1"/>
</dbReference>
<evidence type="ECO:0000313" key="2">
    <source>
        <dbReference type="Proteomes" id="UP000323856"/>
    </source>
</evidence>
<comment type="caution">
    <text evidence="1">The sequence shown here is derived from an EMBL/GenBank/DDBJ whole genome shotgun (WGS) entry which is preliminary data.</text>
</comment>
<proteinExistence type="predicted"/>
<protein>
    <recommendedName>
        <fullName evidence="3">DNA-binding protein</fullName>
    </recommendedName>
</protein>
<evidence type="ECO:0008006" key="3">
    <source>
        <dbReference type="Google" id="ProtNLM"/>
    </source>
</evidence>
<accession>A0A5B0EME9</accession>
<sequence length="70" mass="7278">MRRYAGTMSSHPVPKISAPSARALASAGITTLEEAAAHGETALLGLHGFGPKGIRILREELEKIGLELAG</sequence>